<feature type="compositionally biased region" description="Low complexity" evidence="1">
    <location>
        <begin position="159"/>
        <end position="180"/>
    </location>
</feature>
<name>A0A2X3BTP8_9HELI</name>
<sequence length="202" mass="23100">MLYQKVISFIQHYFTKAQVFAITDKKRGDRYFEINTNAENAIKVGKFDLVYSTQLKTQGREERFAHWSEILKTIASIRPDIISNLLPLMLKDTDSAVVEDIEEVLAQSDESIAKNQEAQAQTQAQTQELEMAKLKAQIDEINAKVLKMQSQAKLLESAQMQMQSQNENTNQNTNPAPNANKGFENIPPQARKYMQISKDDMR</sequence>
<dbReference type="EMBL" id="UAWL01000006">
    <property type="protein sequence ID" value="SQB99545.1"/>
    <property type="molecule type" value="Genomic_DNA"/>
</dbReference>
<dbReference type="Proteomes" id="UP000250166">
    <property type="component" value="Unassembled WGS sequence"/>
</dbReference>
<evidence type="ECO:0000256" key="1">
    <source>
        <dbReference type="SAM" id="MobiDB-lite"/>
    </source>
</evidence>
<dbReference type="Pfam" id="PF16510">
    <property type="entry name" value="P22_portal"/>
    <property type="match status" value="1"/>
</dbReference>
<dbReference type="AlphaFoldDB" id="A0A2X3BTP8"/>
<gene>
    <name evidence="2" type="ORF">NCTC13102_01870</name>
</gene>
<evidence type="ECO:0000313" key="2">
    <source>
        <dbReference type="EMBL" id="SQB99545.1"/>
    </source>
</evidence>
<protein>
    <submittedName>
        <fullName evidence="2">Portal protein</fullName>
    </submittedName>
</protein>
<proteinExistence type="predicted"/>
<feature type="region of interest" description="Disordered" evidence="1">
    <location>
        <begin position="158"/>
        <end position="190"/>
    </location>
</feature>
<evidence type="ECO:0000313" key="3">
    <source>
        <dbReference type="Proteomes" id="UP000250166"/>
    </source>
</evidence>
<accession>A0A2X3BTP8</accession>
<reference evidence="2 3" key="1">
    <citation type="submission" date="2018-06" db="EMBL/GenBank/DDBJ databases">
        <authorList>
            <consortium name="Pathogen Informatics"/>
            <person name="Doyle S."/>
        </authorList>
    </citation>
    <scope>NUCLEOTIDE SEQUENCE [LARGE SCALE GENOMIC DNA]</scope>
    <source>
        <strain evidence="2 3">NCTC13102</strain>
    </source>
</reference>
<organism evidence="2 3">
    <name type="scientific">Helicobacter fennelliae</name>
    <dbReference type="NCBI Taxonomy" id="215"/>
    <lineage>
        <taxon>Bacteria</taxon>
        <taxon>Pseudomonadati</taxon>
        <taxon>Campylobacterota</taxon>
        <taxon>Epsilonproteobacteria</taxon>
        <taxon>Campylobacterales</taxon>
        <taxon>Helicobacteraceae</taxon>
        <taxon>Helicobacter</taxon>
    </lineage>
</organism>
<dbReference type="InterPro" id="IPR032427">
    <property type="entry name" value="P22_portal"/>
</dbReference>